<reference evidence="2 3" key="1">
    <citation type="submission" date="2024-01" db="EMBL/GenBank/DDBJ databases">
        <title>Genome assemblies of Stephania.</title>
        <authorList>
            <person name="Yang L."/>
        </authorList>
    </citation>
    <scope>NUCLEOTIDE SEQUENCE [LARGE SCALE GENOMIC DNA]</scope>
    <source>
        <strain evidence="2">JXDWG</strain>
        <tissue evidence="2">Leaf</tissue>
    </source>
</reference>
<dbReference type="EMBL" id="JBBNAG010000001">
    <property type="protein sequence ID" value="KAK9167584.1"/>
    <property type="molecule type" value="Genomic_DNA"/>
</dbReference>
<dbReference type="Proteomes" id="UP001419268">
    <property type="component" value="Unassembled WGS sequence"/>
</dbReference>
<proteinExistence type="predicted"/>
<accession>A0AAP0LFQ2</accession>
<name>A0AAP0LFQ2_9MAGN</name>
<organism evidence="2 3">
    <name type="scientific">Stephania cephalantha</name>
    <dbReference type="NCBI Taxonomy" id="152367"/>
    <lineage>
        <taxon>Eukaryota</taxon>
        <taxon>Viridiplantae</taxon>
        <taxon>Streptophyta</taxon>
        <taxon>Embryophyta</taxon>
        <taxon>Tracheophyta</taxon>
        <taxon>Spermatophyta</taxon>
        <taxon>Magnoliopsida</taxon>
        <taxon>Ranunculales</taxon>
        <taxon>Menispermaceae</taxon>
        <taxon>Menispermoideae</taxon>
        <taxon>Cissampelideae</taxon>
        <taxon>Stephania</taxon>
    </lineage>
</organism>
<evidence type="ECO:0000313" key="3">
    <source>
        <dbReference type="Proteomes" id="UP001419268"/>
    </source>
</evidence>
<feature type="compositionally biased region" description="Polar residues" evidence="1">
    <location>
        <begin position="32"/>
        <end position="42"/>
    </location>
</feature>
<evidence type="ECO:0000313" key="2">
    <source>
        <dbReference type="EMBL" id="KAK9167584.1"/>
    </source>
</evidence>
<sequence>MLDFHHASHTQKIHSSDTVRGSSRLCAKGITGRSSMPSNTPATFVEIDDDEADDVKTEDQEQANMNGMDIATCRQAETTIPRLRLKVRSLDPNHYPSPIHEPRPNNGLACLIQPA</sequence>
<dbReference type="AlphaFoldDB" id="A0AAP0LFQ2"/>
<protein>
    <submittedName>
        <fullName evidence="2">Uncharacterized protein</fullName>
    </submittedName>
</protein>
<feature type="region of interest" description="Disordered" evidence="1">
    <location>
        <begin position="1"/>
        <end position="42"/>
    </location>
</feature>
<keyword evidence="3" id="KW-1185">Reference proteome</keyword>
<evidence type="ECO:0000256" key="1">
    <source>
        <dbReference type="SAM" id="MobiDB-lite"/>
    </source>
</evidence>
<comment type="caution">
    <text evidence="2">The sequence shown here is derived from an EMBL/GenBank/DDBJ whole genome shotgun (WGS) entry which is preliminary data.</text>
</comment>
<gene>
    <name evidence="2" type="ORF">Scep_002775</name>
</gene>